<evidence type="ECO:0000256" key="1">
    <source>
        <dbReference type="SAM" id="Phobius"/>
    </source>
</evidence>
<evidence type="ECO:0000313" key="2">
    <source>
        <dbReference type="EMBL" id="KXZ52688.1"/>
    </source>
</evidence>
<keyword evidence="1" id="KW-1133">Transmembrane helix</keyword>
<dbReference type="STRING" id="33097.A0A150GSM0"/>
<feature type="transmembrane region" description="Helical" evidence="1">
    <location>
        <begin position="63"/>
        <end position="80"/>
    </location>
</feature>
<dbReference type="EMBL" id="LSYV01000010">
    <property type="protein sequence ID" value="KXZ52688.1"/>
    <property type="molecule type" value="Genomic_DNA"/>
</dbReference>
<accession>A0A150GSM0</accession>
<keyword evidence="3" id="KW-1185">Reference proteome</keyword>
<organism evidence="2 3">
    <name type="scientific">Gonium pectorale</name>
    <name type="common">Green alga</name>
    <dbReference type="NCBI Taxonomy" id="33097"/>
    <lineage>
        <taxon>Eukaryota</taxon>
        <taxon>Viridiplantae</taxon>
        <taxon>Chlorophyta</taxon>
        <taxon>core chlorophytes</taxon>
        <taxon>Chlorophyceae</taxon>
        <taxon>CS clade</taxon>
        <taxon>Chlamydomonadales</taxon>
        <taxon>Volvocaceae</taxon>
        <taxon>Gonium</taxon>
    </lineage>
</organism>
<comment type="caution">
    <text evidence="2">The sequence shown here is derived from an EMBL/GenBank/DDBJ whole genome shotgun (WGS) entry which is preliminary data.</text>
</comment>
<protein>
    <submittedName>
        <fullName evidence="2">Uncharacterized protein</fullName>
    </submittedName>
</protein>
<dbReference type="AlphaFoldDB" id="A0A150GSM0"/>
<reference evidence="3" key="1">
    <citation type="journal article" date="2016" name="Nat. Commun.">
        <title>The Gonium pectorale genome demonstrates co-option of cell cycle regulation during the evolution of multicellularity.</title>
        <authorList>
            <person name="Hanschen E.R."/>
            <person name="Marriage T.N."/>
            <person name="Ferris P.J."/>
            <person name="Hamaji T."/>
            <person name="Toyoda A."/>
            <person name="Fujiyama A."/>
            <person name="Neme R."/>
            <person name="Noguchi H."/>
            <person name="Minakuchi Y."/>
            <person name="Suzuki M."/>
            <person name="Kawai-Toyooka H."/>
            <person name="Smith D.R."/>
            <person name="Sparks H."/>
            <person name="Anderson J."/>
            <person name="Bakaric R."/>
            <person name="Luria V."/>
            <person name="Karger A."/>
            <person name="Kirschner M.W."/>
            <person name="Durand P.M."/>
            <person name="Michod R.E."/>
            <person name="Nozaki H."/>
            <person name="Olson B.J."/>
        </authorList>
    </citation>
    <scope>NUCLEOTIDE SEQUENCE [LARGE SCALE GENOMIC DNA]</scope>
    <source>
        <strain evidence="3">NIES-2863</strain>
    </source>
</reference>
<name>A0A150GSM0_GONPE</name>
<keyword evidence="1" id="KW-0472">Membrane</keyword>
<evidence type="ECO:0000313" key="3">
    <source>
        <dbReference type="Proteomes" id="UP000075714"/>
    </source>
</evidence>
<proteinExistence type="predicted"/>
<keyword evidence="1" id="KW-0812">Transmembrane</keyword>
<gene>
    <name evidence="2" type="ORF">GPECTOR_9g734</name>
</gene>
<dbReference type="Proteomes" id="UP000075714">
    <property type="component" value="Unassembled WGS sequence"/>
</dbReference>
<sequence length="280" mass="26299">MARLRRVASSACLAGADGAGGGGSARPAPGTDSAPVATVIAAVASAAGGARRRRRPALPVFRFALLVAGAFAVGVTAWMAPTVGASRTLKQQSLECGSPPCLPTTATTSTTTSLQLDIPYSSGGCPSCGLGGSGGVLGAGTGSGPTAVLPAAAFPTTGSGPGAVLPTPAFAPAAAAAQAQAVAPVAFQPVAVAPVAVAPTPTVVGSGGINVISSNPISISNPITIKNPNINHDLNKVGAAGGPGGHGGGLAGGKAALLQGAANLIGGMGALGGAILGGRR</sequence>